<dbReference type="EMBL" id="KN848913">
    <property type="protein sequence ID" value="KIR57541.1"/>
    <property type="molecule type" value="Genomic_DNA"/>
</dbReference>
<organism evidence="2 3">
    <name type="scientific">Cryptococcus bacillisporus CA1873</name>
    <dbReference type="NCBI Taxonomy" id="1296111"/>
    <lineage>
        <taxon>Eukaryota</taxon>
        <taxon>Fungi</taxon>
        <taxon>Dikarya</taxon>
        <taxon>Basidiomycota</taxon>
        <taxon>Agaricomycotina</taxon>
        <taxon>Tremellomycetes</taxon>
        <taxon>Tremellales</taxon>
        <taxon>Cryptococcaceae</taxon>
        <taxon>Cryptococcus</taxon>
        <taxon>Cryptococcus gattii species complex</taxon>
    </lineage>
</organism>
<proteinExistence type="predicted"/>
<feature type="region of interest" description="Disordered" evidence="1">
    <location>
        <begin position="1"/>
        <end position="66"/>
    </location>
</feature>
<evidence type="ECO:0000313" key="2">
    <source>
        <dbReference type="EMBL" id="KIR57541.1"/>
    </source>
</evidence>
<evidence type="ECO:0000256" key="1">
    <source>
        <dbReference type="SAM" id="MobiDB-lite"/>
    </source>
</evidence>
<reference evidence="2 3" key="1">
    <citation type="submission" date="2015-01" db="EMBL/GenBank/DDBJ databases">
        <title>The Genome Sequence of Cryptococcus gattii CA1873.</title>
        <authorList>
            <consortium name="The Broad Institute Genomics Platform"/>
            <person name="Cuomo C."/>
            <person name="Litvintseva A."/>
            <person name="Chen Y."/>
            <person name="Heitman J."/>
            <person name="Sun S."/>
            <person name="Springer D."/>
            <person name="Dromer F."/>
            <person name="Young S."/>
            <person name="Zeng Q."/>
            <person name="Gargeya S."/>
            <person name="Abouelleil A."/>
            <person name="Alvarado L."/>
            <person name="Chapman S.B."/>
            <person name="Gainer-Dewar J."/>
            <person name="Goldberg J."/>
            <person name="Griggs A."/>
            <person name="Gujja S."/>
            <person name="Hansen M."/>
            <person name="Howarth C."/>
            <person name="Imamovic A."/>
            <person name="Larimer J."/>
            <person name="Murphy C."/>
            <person name="Naylor J."/>
            <person name="Pearson M."/>
            <person name="Priest M."/>
            <person name="Roberts A."/>
            <person name="Saif S."/>
            <person name="Shea T."/>
            <person name="Sykes S."/>
            <person name="Wortman J."/>
            <person name="Nusbaum C."/>
            <person name="Birren B."/>
        </authorList>
    </citation>
    <scope>NUCLEOTIDE SEQUENCE [LARGE SCALE GENOMIC DNA]</scope>
    <source>
        <strain evidence="2 3">CA1873</strain>
    </source>
</reference>
<evidence type="ECO:0000313" key="3">
    <source>
        <dbReference type="Proteomes" id="UP000053800"/>
    </source>
</evidence>
<protein>
    <submittedName>
        <fullName evidence="2">Uncharacterized protein</fullName>
    </submittedName>
</protein>
<feature type="compositionally biased region" description="Basic residues" evidence="1">
    <location>
        <begin position="49"/>
        <end position="66"/>
    </location>
</feature>
<keyword evidence="3" id="KW-1185">Reference proteome</keyword>
<feature type="compositionally biased region" description="Basic residues" evidence="1">
    <location>
        <begin position="19"/>
        <end position="40"/>
    </location>
</feature>
<gene>
    <name evidence="2" type="ORF">I314_06680</name>
</gene>
<accession>A0ABR5B1T6</accession>
<sequence>MDGRRLHARPGDGLFGRPRLVRRRPRRTRIRTRPPHRARPLRPPPLRILRPRPPRQVQRHRRTHPL</sequence>
<name>A0ABR5B1T6_CRYGA</name>
<dbReference type="Proteomes" id="UP000053800">
    <property type="component" value="Unassembled WGS sequence"/>
</dbReference>